<dbReference type="EMBL" id="WTYX01000001">
    <property type="protein sequence ID" value="MXO90593.1"/>
    <property type="molecule type" value="Genomic_DNA"/>
</dbReference>
<evidence type="ECO:0000313" key="4">
    <source>
        <dbReference type="Proteomes" id="UP000442714"/>
    </source>
</evidence>
<feature type="compositionally biased region" description="Acidic residues" evidence="1">
    <location>
        <begin position="130"/>
        <end position="145"/>
    </location>
</feature>
<evidence type="ECO:0000256" key="1">
    <source>
        <dbReference type="SAM" id="MobiDB-lite"/>
    </source>
</evidence>
<evidence type="ECO:0000313" key="3">
    <source>
        <dbReference type="EMBL" id="MXO90593.1"/>
    </source>
</evidence>
<dbReference type="AlphaFoldDB" id="A0A844ZRV5"/>
<dbReference type="RefSeq" id="WP_160604030.1">
    <property type="nucleotide sequence ID" value="NZ_WTYX01000001.1"/>
</dbReference>
<feature type="transmembrane region" description="Helical" evidence="2">
    <location>
        <begin position="90"/>
        <end position="109"/>
    </location>
</feature>
<reference evidence="3 4" key="1">
    <citation type="submission" date="2019-12" db="EMBL/GenBank/DDBJ databases">
        <title>Genomic-based taxomic classification of the family Erythrobacteraceae.</title>
        <authorList>
            <person name="Xu L."/>
        </authorList>
    </citation>
    <scope>NUCLEOTIDE SEQUENCE [LARGE SCALE GENOMIC DNA]</scope>
    <source>
        <strain evidence="3 4">KCTC 52763</strain>
    </source>
</reference>
<name>A0A844ZRV5_9SPHN</name>
<accession>A0A844ZRV5</accession>
<proteinExistence type="predicted"/>
<protein>
    <submittedName>
        <fullName evidence="3">Uncharacterized protein</fullName>
    </submittedName>
</protein>
<keyword evidence="4" id="KW-1185">Reference proteome</keyword>
<comment type="caution">
    <text evidence="3">The sequence shown here is derived from an EMBL/GenBank/DDBJ whole genome shotgun (WGS) entry which is preliminary data.</text>
</comment>
<feature type="transmembrane region" description="Helical" evidence="2">
    <location>
        <begin position="35"/>
        <end position="56"/>
    </location>
</feature>
<dbReference type="Proteomes" id="UP000442714">
    <property type="component" value="Unassembled WGS sequence"/>
</dbReference>
<evidence type="ECO:0000256" key="2">
    <source>
        <dbReference type="SAM" id="Phobius"/>
    </source>
</evidence>
<keyword evidence="2" id="KW-1133">Transmembrane helix</keyword>
<keyword evidence="2" id="KW-0472">Membrane</keyword>
<feature type="region of interest" description="Disordered" evidence="1">
    <location>
        <begin position="125"/>
        <end position="145"/>
    </location>
</feature>
<sequence>MAVTAQQETELLAMCTQFFAESLQFNLTLYSLSKWALIAAMVLLVLQGIISLLKLLKAAPEGGEVSVAGAGRTAGLKELLEVFPKFIDSLAKAPAAIALVVVALLLIWVPTVDAPEICTAPLTETVGDADLGDEPGDDTGESAES</sequence>
<organism evidence="3 4">
    <name type="scientific">Pontixanthobacter aquaemixtae</name>
    <dbReference type="NCBI Taxonomy" id="1958940"/>
    <lineage>
        <taxon>Bacteria</taxon>
        <taxon>Pseudomonadati</taxon>
        <taxon>Pseudomonadota</taxon>
        <taxon>Alphaproteobacteria</taxon>
        <taxon>Sphingomonadales</taxon>
        <taxon>Erythrobacteraceae</taxon>
        <taxon>Pontixanthobacter</taxon>
    </lineage>
</organism>
<keyword evidence="2" id="KW-0812">Transmembrane</keyword>
<gene>
    <name evidence="3" type="ORF">GRI41_07155</name>
</gene>